<feature type="region of interest" description="Disordered" evidence="1">
    <location>
        <begin position="99"/>
        <end position="176"/>
    </location>
</feature>
<feature type="compositionally biased region" description="Basic and acidic residues" evidence="1">
    <location>
        <begin position="99"/>
        <end position="145"/>
    </location>
</feature>
<evidence type="ECO:0000313" key="3">
    <source>
        <dbReference type="Proteomes" id="UP001303889"/>
    </source>
</evidence>
<proteinExistence type="predicted"/>
<feature type="compositionally biased region" description="Low complexity" evidence="1">
    <location>
        <begin position="367"/>
        <end position="388"/>
    </location>
</feature>
<name>A0AAN6MJZ0_9PEZI</name>
<feature type="compositionally biased region" description="Basic and acidic residues" evidence="1">
    <location>
        <begin position="432"/>
        <end position="443"/>
    </location>
</feature>
<comment type="caution">
    <text evidence="2">The sequence shown here is derived from an EMBL/GenBank/DDBJ whole genome shotgun (WGS) entry which is preliminary data.</text>
</comment>
<evidence type="ECO:0000256" key="1">
    <source>
        <dbReference type="SAM" id="MobiDB-lite"/>
    </source>
</evidence>
<evidence type="ECO:0000313" key="2">
    <source>
        <dbReference type="EMBL" id="KAK3901601.1"/>
    </source>
</evidence>
<sequence length="527" mass="59330">MCFREILRYKCGHQTVNVSRQCPKYQEKIKNRNSGASFFKNLFTPKPPCEHFSEMVHDLRSMCSVACAKKREDTLKQKETEWRRRERDRQIRALESAREYAKNKKKEEEALRRQREERERRARIVRYNEKNGKSKDKGKKPDLRASIRPLWETARGGTDARLQPPQPAQPLPRTRVEATRAPPPLANREMLPQTYPQVTIYLQPFPLQSSRRNRHSPSPPPPPPMSPPQPSSSAQANPSVQGHMREQRSASRTRSGTNRTGGGSTVARNNGQHLRLEDEGSVLDPRVRIQALSGRPGRPQAPSTPRQYQQQQKPATQTVAAKNPVTVSRTPTAVLPPARRASVVNSSPPPRRTTAQSSSGSGGGLHRPTAASQARAQQRQQQQQQAPSPRRRSSIPPPVPPKDYPAAVPAKSPWRPRASPAATRPTAPPPQDRARQPAREARAAYRNHRPATMTTVPARKPVAAQQRSPVSHRPNPMFANKNKKRQTDKQSDRASPFPKYAAEAWCLPIWEEEGWTAPPLEAESRQV</sequence>
<dbReference type="EMBL" id="MU855568">
    <property type="protein sequence ID" value="KAK3901601.1"/>
    <property type="molecule type" value="Genomic_DNA"/>
</dbReference>
<feature type="compositionally biased region" description="Low complexity" evidence="1">
    <location>
        <begin position="300"/>
        <end position="321"/>
    </location>
</feature>
<reference evidence="2" key="1">
    <citation type="journal article" date="2023" name="Mol. Phylogenet. Evol.">
        <title>Genome-scale phylogeny and comparative genomics of the fungal order Sordariales.</title>
        <authorList>
            <person name="Hensen N."/>
            <person name="Bonometti L."/>
            <person name="Westerberg I."/>
            <person name="Brannstrom I.O."/>
            <person name="Guillou S."/>
            <person name="Cros-Aarteil S."/>
            <person name="Calhoun S."/>
            <person name="Haridas S."/>
            <person name="Kuo A."/>
            <person name="Mondo S."/>
            <person name="Pangilinan J."/>
            <person name="Riley R."/>
            <person name="LaButti K."/>
            <person name="Andreopoulos B."/>
            <person name="Lipzen A."/>
            <person name="Chen C."/>
            <person name="Yan M."/>
            <person name="Daum C."/>
            <person name="Ng V."/>
            <person name="Clum A."/>
            <person name="Steindorff A."/>
            <person name="Ohm R.A."/>
            <person name="Martin F."/>
            <person name="Silar P."/>
            <person name="Natvig D.O."/>
            <person name="Lalanne C."/>
            <person name="Gautier V."/>
            <person name="Ament-Velasquez S.L."/>
            <person name="Kruys A."/>
            <person name="Hutchinson M.I."/>
            <person name="Powell A.J."/>
            <person name="Barry K."/>
            <person name="Miller A.N."/>
            <person name="Grigoriev I.V."/>
            <person name="Debuchy R."/>
            <person name="Gladieux P."/>
            <person name="Hiltunen Thoren M."/>
            <person name="Johannesson H."/>
        </authorList>
    </citation>
    <scope>NUCLEOTIDE SEQUENCE</scope>
    <source>
        <strain evidence="2">CBS 103.79</strain>
    </source>
</reference>
<keyword evidence="3" id="KW-1185">Reference proteome</keyword>
<organism evidence="2 3">
    <name type="scientific">Staphylotrichum tortipilum</name>
    <dbReference type="NCBI Taxonomy" id="2831512"/>
    <lineage>
        <taxon>Eukaryota</taxon>
        <taxon>Fungi</taxon>
        <taxon>Dikarya</taxon>
        <taxon>Ascomycota</taxon>
        <taxon>Pezizomycotina</taxon>
        <taxon>Sordariomycetes</taxon>
        <taxon>Sordariomycetidae</taxon>
        <taxon>Sordariales</taxon>
        <taxon>Chaetomiaceae</taxon>
        <taxon>Staphylotrichum</taxon>
    </lineage>
</organism>
<gene>
    <name evidence="2" type="ORF">C8A05DRAFT_34726</name>
</gene>
<dbReference type="Proteomes" id="UP001303889">
    <property type="component" value="Unassembled WGS sequence"/>
</dbReference>
<feature type="compositionally biased region" description="Pro residues" evidence="1">
    <location>
        <begin position="217"/>
        <end position="230"/>
    </location>
</feature>
<feature type="compositionally biased region" description="Low complexity" evidence="1">
    <location>
        <begin position="404"/>
        <end position="425"/>
    </location>
</feature>
<protein>
    <submittedName>
        <fullName evidence="2">Uncharacterized protein</fullName>
    </submittedName>
</protein>
<accession>A0AAN6MJZ0</accession>
<feature type="region of interest" description="Disordered" evidence="1">
    <location>
        <begin position="207"/>
        <end position="497"/>
    </location>
</feature>
<reference evidence="2" key="2">
    <citation type="submission" date="2023-05" db="EMBL/GenBank/DDBJ databases">
        <authorList>
            <consortium name="Lawrence Berkeley National Laboratory"/>
            <person name="Steindorff A."/>
            <person name="Hensen N."/>
            <person name="Bonometti L."/>
            <person name="Westerberg I."/>
            <person name="Brannstrom I.O."/>
            <person name="Guillou S."/>
            <person name="Cros-Aarteil S."/>
            <person name="Calhoun S."/>
            <person name="Haridas S."/>
            <person name="Kuo A."/>
            <person name="Mondo S."/>
            <person name="Pangilinan J."/>
            <person name="Riley R."/>
            <person name="Labutti K."/>
            <person name="Andreopoulos B."/>
            <person name="Lipzen A."/>
            <person name="Chen C."/>
            <person name="Yanf M."/>
            <person name="Daum C."/>
            <person name="Ng V."/>
            <person name="Clum A."/>
            <person name="Ohm R."/>
            <person name="Martin F."/>
            <person name="Silar P."/>
            <person name="Natvig D."/>
            <person name="Lalanne C."/>
            <person name="Gautier V."/>
            <person name="Ament-Velasquez S.L."/>
            <person name="Kruys A."/>
            <person name="Hutchinson M.I."/>
            <person name="Powell A.J."/>
            <person name="Barry K."/>
            <person name="Miller A.N."/>
            <person name="Grigoriev I.V."/>
            <person name="Debuchy R."/>
            <person name="Gladieux P."/>
            <person name="Thoren M.H."/>
            <person name="Johannesson H."/>
        </authorList>
    </citation>
    <scope>NUCLEOTIDE SEQUENCE</scope>
    <source>
        <strain evidence="2">CBS 103.79</strain>
    </source>
</reference>
<dbReference type="AlphaFoldDB" id="A0AAN6MJZ0"/>